<dbReference type="AlphaFoldDB" id="A0A6J6MEN3"/>
<dbReference type="Gene3D" id="3.40.50.300">
    <property type="entry name" value="P-loop containing nucleotide triphosphate hydrolases"/>
    <property type="match status" value="1"/>
</dbReference>
<dbReference type="SUPFAM" id="SSF50331">
    <property type="entry name" value="MOP-like"/>
    <property type="match status" value="1"/>
</dbReference>
<keyword evidence="6" id="KW-0472">Membrane</keyword>
<dbReference type="GO" id="GO:0005524">
    <property type="term" value="F:ATP binding"/>
    <property type="evidence" value="ECO:0007669"/>
    <property type="project" value="UniProtKB-KW"/>
</dbReference>
<dbReference type="PROSITE" id="PS50893">
    <property type="entry name" value="ABC_TRANSPORTER_2"/>
    <property type="match status" value="1"/>
</dbReference>
<dbReference type="GO" id="GO:0008643">
    <property type="term" value="P:carbohydrate transport"/>
    <property type="evidence" value="ECO:0007669"/>
    <property type="project" value="InterPro"/>
</dbReference>
<dbReference type="PANTHER" id="PTHR43875:SF15">
    <property type="entry name" value="TREHALOSE IMPORT ATP-BINDING PROTEIN SUGC"/>
    <property type="match status" value="1"/>
</dbReference>
<dbReference type="FunFam" id="3.40.50.300:FF:000042">
    <property type="entry name" value="Maltose/maltodextrin ABC transporter, ATP-binding protein"/>
    <property type="match status" value="1"/>
</dbReference>
<organism evidence="8">
    <name type="scientific">freshwater metagenome</name>
    <dbReference type="NCBI Taxonomy" id="449393"/>
    <lineage>
        <taxon>unclassified sequences</taxon>
        <taxon>metagenomes</taxon>
        <taxon>ecological metagenomes</taxon>
    </lineage>
</organism>
<evidence type="ECO:0000256" key="4">
    <source>
        <dbReference type="ARBA" id="ARBA00022840"/>
    </source>
</evidence>
<dbReference type="NCBIfam" id="NF008653">
    <property type="entry name" value="PRK11650.1"/>
    <property type="match status" value="1"/>
</dbReference>
<dbReference type="GO" id="GO:0055052">
    <property type="term" value="C:ATP-binding cassette (ABC) transporter complex, substrate-binding subunit-containing"/>
    <property type="evidence" value="ECO:0007669"/>
    <property type="project" value="TreeGrafter"/>
</dbReference>
<dbReference type="InterPro" id="IPR017871">
    <property type="entry name" value="ABC_transporter-like_CS"/>
</dbReference>
<dbReference type="InterPro" id="IPR027417">
    <property type="entry name" value="P-loop_NTPase"/>
</dbReference>
<evidence type="ECO:0000256" key="6">
    <source>
        <dbReference type="ARBA" id="ARBA00023136"/>
    </source>
</evidence>
<keyword evidence="3" id="KW-0547">Nucleotide-binding</keyword>
<dbReference type="PROSITE" id="PS00211">
    <property type="entry name" value="ABC_TRANSPORTER_1"/>
    <property type="match status" value="1"/>
</dbReference>
<dbReference type="Gene3D" id="2.40.50.140">
    <property type="entry name" value="Nucleic acid-binding proteins"/>
    <property type="match status" value="1"/>
</dbReference>
<keyword evidence="5" id="KW-1278">Translocase</keyword>
<dbReference type="InterPro" id="IPR012340">
    <property type="entry name" value="NA-bd_OB-fold"/>
</dbReference>
<dbReference type="PANTHER" id="PTHR43875">
    <property type="entry name" value="MALTODEXTRIN IMPORT ATP-BINDING PROTEIN MSMX"/>
    <property type="match status" value="1"/>
</dbReference>
<dbReference type="Pfam" id="PF00005">
    <property type="entry name" value="ABC_tran"/>
    <property type="match status" value="1"/>
</dbReference>
<keyword evidence="4" id="KW-0067">ATP-binding</keyword>
<name>A0A6J6MEN3_9ZZZZ</name>
<dbReference type="InterPro" id="IPR003593">
    <property type="entry name" value="AAA+_ATPase"/>
</dbReference>
<dbReference type="InterPro" id="IPR013611">
    <property type="entry name" value="Transp-assoc_OB_typ2"/>
</dbReference>
<gene>
    <name evidence="8" type="ORF">UFOPK2242_01477</name>
</gene>
<proteinExistence type="predicted"/>
<dbReference type="Pfam" id="PF08402">
    <property type="entry name" value="TOBE_2"/>
    <property type="match status" value="1"/>
</dbReference>
<evidence type="ECO:0000256" key="3">
    <source>
        <dbReference type="ARBA" id="ARBA00022741"/>
    </source>
</evidence>
<dbReference type="Gene3D" id="2.40.50.100">
    <property type="match status" value="1"/>
</dbReference>
<dbReference type="InterPro" id="IPR047641">
    <property type="entry name" value="ABC_transpr_MalK/UgpC-like"/>
</dbReference>
<dbReference type="InterPro" id="IPR003439">
    <property type="entry name" value="ABC_transporter-like_ATP-bd"/>
</dbReference>
<dbReference type="SUPFAM" id="SSF52540">
    <property type="entry name" value="P-loop containing nucleoside triphosphate hydrolases"/>
    <property type="match status" value="1"/>
</dbReference>
<reference evidence="8" key="1">
    <citation type="submission" date="2020-05" db="EMBL/GenBank/DDBJ databases">
        <authorList>
            <person name="Chiriac C."/>
            <person name="Salcher M."/>
            <person name="Ghai R."/>
            <person name="Kavagutti S V."/>
        </authorList>
    </citation>
    <scope>NUCLEOTIDE SEQUENCE</scope>
</reference>
<dbReference type="CDD" id="cd03301">
    <property type="entry name" value="ABC_MalK_N"/>
    <property type="match status" value="1"/>
</dbReference>
<accession>A0A6J6MEN3</accession>
<evidence type="ECO:0000313" key="8">
    <source>
        <dbReference type="EMBL" id="CAB4671334.1"/>
    </source>
</evidence>
<dbReference type="InterPro" id="IPR015855">
    <property type="entry name" value="ABC_transpr_MalK-like"/>
</dbReference>
<dbReference type="SMART" id="SM00382">
    <property type="entry name" value="AAA"/>
    <property type="match status" value="1"/>
</dbReference>
<evidence type="ECO:0000256" key="5">
    <source>
        <dbReference type="ARBA" id="ARBA00022967"/>
    </source>
</evidence>
<evidence type="ECO:0000259" key="7">
    <source>
        <dbReference type="PROSITE" id="PS50893"/>
    </source>
</evidence>
<protein>
    <submittedName>
        <fullName evidence="8">Unannotated protein</fullName>
    </submittedName>
</protein>
<keyword evidence="2" id="KW-1003">Cell membrane</keyword>
<dbReference type="EMBL" id="CAEZWM010000237">
    <property type="protein sequence ID" value="CAB4671334.1"/>
    <property type="molecule type" value="Genomic_DNA"/>
</dbReference>
<evidence type="ECO:0000256" key="2">
    <source>
        <dbReference type="ARBA" id="ARBA00022475"/>
    </source>
</evidence>
<dbReference type="InterPro" id="IPR008995">
    <property type="entry name" value="Mo/tungstate-bd_C_term_dom"/>
</dbReference>
<sequence length="377" mass="40896">MARVVLDHVTKKYGDVVAVQDLSLEIRDREFLVLLGPSGCGKSTALRMIAGLEDLSGGQIAIGDRVVNDVEPKDRDIAMVFQSYALYPHMTVARNIEFPLRSRKVPESERGPLVEEAARALGLSDLLDRKPAQLSGGQRQRVALARAIVRKPSVFLMDEPLSNLDAKLRVQTRAELIELQRRLDATVVYVTHDQVEAMTMGHRIAIMSDGVLQQVGPPQDVYERPANLFVARFIGAPPMNTITGTISSEGGSHKLVTAGGAIALPNEISGAARNATGLEVVLGVRPEHVRILPHESETQFALEATVAVIESLGHERHVVCRLADEQMVIVRQTVETERPVEGAAVRLSADPVGLHLFDAATGLRLDAADSQSVGDDE</sequence>
<feature type="domain" description="ABC transporter" evidence="7">
    <location>
        <begin position="4"/>
        <end position="234"/>
    </location>
</feature>
<dbReference type="GO" id="GO:0140359">
    <property type="term" value="F:ABC-type transporter activity"/>
    <property type="evidence" value="ECO:0007669"/>
    <property type="project" value="InterPro"/>
</dbReference>
<keyword evidence="1" id="KW-0813">Transport</keyword>
<evidence type="ECO:0000256" key="1">
    <source>
        <dbReference type="ARBA" id="ARBA00022448"/>
    </source>
</evidence>
<dbReference type="GO" id="GO:0016887">
    <property type="term" value="F:ATP hydrolysis activity"/>
    <property type="evidence" value="ECO:0007669"/>
    <property type="project" value="InterPro"/>
</dbReference>